<evidence type="ECO:0000313" key="4">
    <source>
        <dbReference type="Proteomes" id="UP000051999"/>
    </source>
</evidence>
<evidence type="ECO:0000313" key="3">
    <source>
        <dbReference type="EMBL" id="KRL53344.1"/>
    </source>
</evidence>
<dbReference type="InterPro" id="IPR026881">
    <property type="entry name" value="WYL_dom"/>
</dbReference>
<reference evidence="3 4" key="1">
    <citation type="journal article" date="2015" name="Genome Announc.">
        <title>Expanding the biotechnology potential of lactobacilli through comparative genomics of 213 strains and associated genera.</title>
        <authorList>
            <person name="Sun Z."/>
            <person name="Harris H.M."/>
            <person name="McCann A."/>
            <person name="Guo C."/>
            <person name="Argimon S."/>
            <person name="Zhang W."/>
            <person name="Yang X."/>
            <person name="Jeffery I.B."/>
            <person name="Cooney J.C."/>
            <person name="Kagawa T.F."/>
            <person name="Liu W."/>
            <person name="Song Y."/>
            <person name="Salvetti E."/>
            <person name="Wrobel A."/>
            <person name="Rasinkangas P."/>
            <person name="Parkhill J."/>
            <person name="Rea M.C."/>
            <person name="O'Sullivan O."/>
            <person name="Ritari J."/>
            <person name="Douillard F.P."/>
            <person name="Paul Ross R."/>
            <person name="Yang R."/>
            <person name="Briner A.E."/>
            <person name="Felis G.E."/>
            <person name="de Vos W.M."/>
            <person name="Barrangou R."/>
            <person name="Klaenhammer T.R."/>
            <person name="Caufield P.W."/>
            <person name="Cui Y."/>
            <person name="Zhang H."/>
            <person name="O'Toole P.W."/>
        </authorList>
    </citation>
    <scope>NUCLEOTIDE SEQUENCE [LARGE SCALE GENOMIC DNA]</scope>
    <source>
        <strain evidence="3 4">DSM 15814</strain>
    </source>
</reference>
<proteinExistence type="predicted"/>
<dbReference type="PATRIC" id="fig|1114972.6.peg.1357"/>
<gene>
    <name evidence="3" type="ORF">FD35_GL001339</name>
</gene>
<keyword evidence="4" id="KW-1185">Reference proteome</keyword>
<dbReference type="Pfam" id="PF13280">
    <property type="entry name" value="WYL"/>
    <property type="match status" value="1"/>
</dbReference>
<dbReference type="PROSITE" id="PS52050">
    <property type="entry name" value="WYL"/>
    <property type="match status" value="1"/>
</dbReference>
<dbReference type="EMBL" id="AZFF01000021">
    <property type="protein sequence ID" value="KRL53344.1"/>
    <property type="molecule type" value="Genomic_DNA"/>
</dbReference>
<dbReference type="PANTHER" id="PTHR34580">
    <property type="match status" value="1"/>
</dbReference>
<evidence type="ECO:0000259" key="1">
    <source>
        <dbReference type="Pfam" id="PF13280"/>
    </source>
</evidence>
<name>A0A0R1R7X7_9LACO</name>
<organism evidence="3 4">
    <name type="scientific">Furfurilactobacillus rossiae DSM 15814</name>
    <dbReference type="NCBI Taxonomy" id="1114972"/>
    <lineage>
        <taxon>Bacteria</taxon>
        <taxon>Bacillati</taxon>
        <taxon>Bacillota</taxon>
        <taxon>Bacilli</taxon>
        <taxon>Lactobacillales</taxon>
        <taxon>Lactobacillaceae</taxon>
        <taxon>Furfurilactobacillus</taxon>
    </lineage>
</organism>
<accession>A0A0R1R7X7</accession>
<dbReference type="InterPro" id="IPR051534">
    <property type="entry name" value="CBASS_pafABC_assoc_protein"/>
</dbReference>
<dbReference type="InterPro" id="IPR057727">
    <property type="entry name" value="WCX_dom"/>
</dbReference>
<feature type="domain" description="WCX" evidence="2">
    <location>
        <begin position="279"/>
        <end position="311"/>
    </location>
</feature>
<dbReference type="eggNOG" id="COG2378">
    <property type="taxonomic scope" value="Bacteria"/>
</dbReference>
<dbReference type="OrthoDB" id="86031at2"/>
<feature type="domain" description="WYL" evidence="1">
    <location>
        <begin position="145"/>
        <end position="204"/>
    </location>
</feature>
<protein>
    <submittedName>
        <fullName evidence="3">Uncharacterized protein</fullName>
    </submittedName>
</protein>
<dbReference type="Proteomes" id="UP000051999">
    <property type="component" value="Unassembled WGS sequence"/>
</dbReference>
<dbReference type="Pfam" id="PF25583">
    <property type="entry name" value="WCX"/>
    <property type="match status" value="1"/>
</dbReference>
<dbReference type="PANTHER" id="PTHR34580:SF1">
    <property type="entry name" value="PROTEIN PAFC"/>
    <property type="match status" value="1"/>
</dbReference>
<comment type="caution">
    <text evidence="3">The sequence shown here is derived from an EMBL/GenBank/DDBJ whole genome shotgun (WGS) entry which is preliminary data.</text>
</comment>
<sequence>MNAAYRQLFIFQQLLSGLVVHKQDLVKRFNVNARVIQRDFSQIRQFIDDQQLFYQMQYKRGLNGYVLETDQDSISKQSILVIIKTLLASRSLTSKEMKTTVNGLLNLVTPEEQHEIRPIIQNESFYYLPVHHDQPLLRTIWQFSQFIIKKQAIQITYQRQRGEYKTYIILPESVIFSEYYFYIIAFNPHGKGNRFFRADRIKDYHQVNKKITQNYADRFEDGKLRQQIQYMQPGQTITLLFEFSGIVEAALDRFPNSVVKKRDSVRHCVLIEAKTYDTGAKMWLLSQGNLVNVLKPTKLRDEIRADLHAMLQKYDD</sequence>
<dbReference type="STRING" id="1114972.FD35_GL001339"/>
<dbReference type="AlphaFoldDB" id="A0A0R1R7X7"/>
<dbReference type="RefSeq" id="WP_017263004.1">
    <property type="nucleotide sequence ID" value="NZ_AUAW01000010.1"/>
</dbReference>
<evidence type="ECO:0000259" key="2">
    <source>
        <dbReference type="Pfam" id="PF25583"/>
    </source>
</evidence>